<dbReference type="InterPro" id="IPR028098">
    <property type="entry name" value="Glyco_trans_4-like_N"/>
</dbReference>
<proteinExistence type="predicted"/>
<evidence type="ECO:0000259" key="2">
    <source>
        <dbReference type="Pfam" id="PF13439"/>
    </source>
</evidence>
<evidence type="ECO:0000313" key="4">
    <source>
        <dbReference type="Proteomes" id="UP000488506"/>
    </source>
</evidence>
<dbReference type="Proteomes" id="UP000488506">
    <property type="component" value="Unassembled WGS sequence"/>
</dbReference>
<comment type="caution">
    <text evidence="3">The sequence shown here is derived from an EMBL/GenBank/DDBJ whole genome shotgun (WGS) entry which is preliminary data.</text>
</comment>
<feature type="domain" description="Glycosyltransferase subfamily 4-like N-terminal" evidence="2">
    <location>
        <begin position="14"/>
        <end position="188"/>
    </location>
</feature>
<gene>
    <name evidence="3" type="ORF">FD145_134</name>
</gene>
<organism evidence="3 4">
    <name type="scientific">Candidatus Saganbacteria bacterium</name>
    <dbReference type="NCBI Taxonomy" id="2575572"/>
    <lineage>
        <taxon>Bacteria</taxon>
        <taxon>Bacillati</taxon>
        <taxon>Saganbacteria</taxon>
    </lineage>
</organism>
<accession>A0A833L2J0</accession>
<dbReference type="Gene3D" id="3.40.50.2000">
    <property type="entry name" value="Glycogen Phosphorylase B"/>
    <property type="match status" value="2"/>
</dbReference>
<dbReference type="Pfam" id="PF13439">
    <property type="entry name" value="Glyco_transf_4"/>
    <property type="match status" value="1"/>
</dbReference>
<dbReference type="AlphaFoldDB" id="A0A833L2J0"/>
<dbReference type="GO" id="GO:0016757">
    <property type="term" value="F:glycosyltransferase activity"/>
    <property type="evidence" value="ECO:0007669"/>
    <property type="project" value="InterPro"/>
</dbReference>
<dbReference type="PANTHER" id="PTHR45947">
    <property type="entry name" value="SULFOQUINOVOSYL TRANSFERASE SQD2"/>
    <property type="match status" value="1"/>
</dbReference>
<feature type="domain" description="Glycosyl transferase family 1" evidence="1">
    <location>
        <begin position="196"/>
        <end position="328"/>
    </location>
</feature>
<dbReference type="EMBL" id="WPAF01000001">
    <property type="protein sequence ID" value="KAF0135308.1"/>
    <property type="molecule type" value="Genomic_DNA"/>
</dbReference>
<evidence type="ECO:0000313" key="3">
    <source>
        <dbReference type="EMBL" id="KAF0135308.1"/>
    </source>
</evidence>
<evidence type="ECO:0000259" key="1">
    <source>
        <dbReference type="Pfam" id="PF00534"/>
    </source>
</evidence>
<sequence>MKIALVHDYLIQMGGAERVVSALHKIFSNAPIYTAAALSKKLSDELKDADIKTSFLQNWPYMDKEFRMYFLLYPFAFSSFNLSQYDLIFSSSSAYAKGINKRKGQIHVCYCHTPARFIWMQEEYLPEKNNPLLKFVLALLTPYLKSWDLKTADNVDHYIANSNYVKERIKKIYKRDSVVIYPPVNCARFKTSTDVKGYFLILSRLLHYKRIDIAVKAFNKLKIPLKIAGEGPAIGELKSIANSNIEFMGYVSEQKAVELLSECKALVFPGREDFGIIPLEAAASGRPTIAFNGGGARETTISGKTGVLFNLQNEESLINAVNQFNAMSFNSYEIIEHAKKFDISVFEKKIRGFINEIKIL</sequence>
<dbReference type="PANTHER" id="PTHR45947:SF3">
    <property type="entry name" value="SULFOQUINOVOSYL TRANSFERASE SQD2"/>
    <property type="match status" value="1"/>
</dbReference>
<dbReference type="Pfam" id="PF00534">
    <property type="entry name" value="Glycos_transf_1"/>
    <property type="match status" value="1"/>
</dbReference>
<protein>
    <submittedName>
        <fullName evidence="3">Group 1 glycosyl transferase</fullName>
    </submittedName>
</protein>
<dbReference type="InterPro" id="IPR001296">
    <property type="entry name" value="Glyco_trans_1"/>
</dbReference>
<dbReference type="SUPFAM" id="SSF53756">
    <property type="entry name" value="UDP-Glycosyltransferase/glycogen phosphorylase"/>
    <property type="match status" value="1"/>
</dbReference>
<keyword evidence="3" id="KW-0808">Transferase</keyword>
<dbReference type="InterPro" id="IPR050194">
    <property type="entry name" value="Glycosyltransferase_grp1"/>
</dbReference>
<name>A0A833L2J0_UNCSA</name>
<reference evidence="3 4" key="1">
    <citation type="submission" date="2019-12" db="EMBL/GenBank/DDBJ databases">
        <authorList>
            <person name="Wolfe R."/>
            <person name="Danczak R."/>
            <person name="Wilkins M."/>
        </authorList>
    </citation>
    <scope>NUCLEOTIDE SEQUENCE [LARGE SCALE GENOMIC DNA]</scope>
    <source>
        <strain evidence="3">X2_MaxBin.013</strain>
    </source>
</reference>